<proteinExistence type="predicted"/>
<name>A0ABS1C3F3_9BACT</name>
<keyword evidence="2" id="KW-1185">Reference proteome</keyword>
<dbReference type="InterPro" id="IPR045944">
    <property type="entry name" value="DUF6364"/>
</dbReference>
<accession>A0ABS1C3F3</accession>
<comment type="caution">
    <text evidence="1">The sequence shown here is derived from an EMBL/GenBank/DDBJ whole genome shotgun (WGS) entry which is preliminary data.</text>
</comment>
<dbReference type="Pfam" id="PF19891">
    <property type="entry name" value="DUF6364"/>
    <property type="match status" value="1"/>
</dbReference>
<evidence type="ECO:0000313" key="1">
    <source>
        <dbReference type="EMBL" id="MBK0403892.1"/>
    </source>
</evidence>
<reference evidence="1 2" key="1">
    <citation type="submission" date="2020-12" db="EMBL/GenBank/DDBJ databases">
        <title>Bacterial novel species Adhaeribacter sp. BT258 isolated from soil.</title>
        <authorList>
            <person name="Jung H.-Y."/>
        </authorList>
    </citation>
    <scope>NUCLEOTIDE SEQUENCE [LARGE SCALE GENOMIC DNA]</scope>
    <source>
        <strain evidence="1 2">BT258</strain>
    </source>
</reference>
<dbReference type="Proteomes" id="UP000644147">
    <property type="component" value="Unassembled WGS sequence"/>
</dbReference>
<evidence type="ECO:0000313" key="2">
    <source>
        <dbReference type="Proteomes" id="UP000644147"/>
    </source>
</evidence>
<evidence type="ECO:0008006" key="3">
    <source>
        <dbReference type="Google" id="ProtNLM"/>
    </source>
</evidence>
<dbReference type="RefSeq" id="WP_200506673.1">
    <property type="nucleotide sequence ID" value="NZ_JAEHFX010000006.1"/>
</dbReference>
<protein>
    <recommendedName>
        <fullName evidence="3">Ribbon-helix-helix protein, copG family</fullName>
    </recommendedName>
</protein>
<dbReference type="EMBL" id="JAEHFX010000006">
    <property type="protein sequence ID" value="MBK0403892.1"/>
    <property type="molecule type" value="Genomic_DNA"/>
</dbReference>
<sequence length="54" mass="6092">MAEAENPGAEKVKLNIQMEKELLEKGKEHARKKGISFAGLIRQLLIEDMEKVKA</sequence>
<gene>
    <name evidence="1" type="ORF">I5M27_12930</name>
</gene>
<organism evidence="1 2">
    <name type="scientific">Adhaeribacter terrigena</name>
    <dbReference type="NCBI Taxonomy" id="2793070"/>
    <lineage>
        <taxon>Bacteria</taxon>
        <taxon>Pseudomonadati</taxon>
        <taxon>Bacteroidota</taxon>
        <taxon>Cytophagia</taxon>
        <taxon>Cytophagales</taxon>
        <taxon>Hymenobacteraceae</taxon>
        <taxon>Adhaeribacter</taxon>
    </lineage>
</organism>